<dbReference type="InterPro" id="IPR039528">
    <property type="entry name" value="DPM1-like"/>
</dbReference>
<dbReference type="GO" id="GO:0004582">
    <property type="term" value="F:dolichyl-phosphate beta-D-mannosyltransferase activity"/>
    <property type="evidence" value="ECO:0007669"/>
    <property type="project" value="UniProtKB-EC"/>
</dbReference>
<sequence>MKALICIPTFNEREALPGILDRTRQAAPDANILVIDDNSPDGTGAYADERAQADSHIHVLHRKTKDGLGRAYLAGFKWAIDEKYTHVCEMDADGSHRPEHLPELLERADEPDKPDLVIGSRWVDGGEVVNWPMHRELLSRAGNLYIKLWLDLPAKDATAGFRVFRTDALKRLDFSTVESKGYFFQVDMTLKFRDMGAKIVEVPISFVERELGDSKMSGNIIQEAFFRATKLGVQRRAGQARTFFHR</sequence>
<evidence type="ECO:0000256" key="1">
    <source>
        <dbReference type="ARBA" id="ARBA00006739"/>
    </source>
</evidence>
<feature type="domain" description="Glycosyltransferase 2-like" evidence="4">
    <location>
        <begin position="5"/>
        <end position="172"/>
    </location>
</feature>
<dbReference type="InterPro" id="IPR029044">
    <property type="entry name" value="Nucleotide-diphossugar_trans"/>
</dbReference>
<evidence type="ECO:0000259" key="4">
    <source>
        <dbReference type="Pfam" id="PF00535"/>
    </source>
</evidence>
<comment type="caution">
    <text evidence="5">The sequence shown here is derived from an EMBL/GenBank/DDBJ whole genome shotgun (WGS) entry which is preliminary data.</text>
</comment>
<gene>
    <name evidence="5" type="ORF">J2S70_000047</name>
</gene>
<dbReference type="EMBL" id="JAUSQX010000001">
    <property type="protein sequence ID" value="MDP9805465.1"/>
    <property type="molecule type" value="Genomic_DNA"/>
</dbReference>
<keyword evidence="2 5" id="KW-0328">Glycosyltransferase</keyword>
<dbReference type="Gene3D" id="3.90.550.10">
    <property type="entry name" value="Spore Coat Polysaccharide Biosynthesis Protein SpsA, Chain A"/>
    <property type="match status" value="1"/>
</dbReference>
<keyword evidence="3 5" id="KW-0808">Transferase</keyword>
<protein>
    <submittedName>
        <fullName evidence="5">Dolichol-phosphate mannosyltransferase</fullName>
        <ecNumber evidence="5">2.4.1.83</ecNumber>
    </submittedName>
</protein>
<dbReference type="Pfam" id="PF00535">
    <property type="entry name" value="Glycos_transf_2"/>
    <property type="match status" value="1"/>
</dbReference>
<comment type="similarity">
    <text evidence="1">Belongs to the glycosyltransferase 2 family.</text>
</comment>
<reference evidence="5 6" key="1">
    <citation type="submission" date="2023-07" db="EMBL/GenBank/DDBJ databases">
        <title>Sequencing the genomes of 1000 actinobacteria strains.</title>
        <authorList>
            <person name="Klenk H.-P."/>
        </authorList>
    </citation>
    <scope>NUCLEOTIDE SEQUENCE [LARGE SCALE GENOMIC DNA]</scope>
    <source>
        <strain evidence="5 6">DSM 17163</strain>
    </source>
</reference>
<evidence type="ECO:0000313" key="6">
    <source>
        <dbReference type="Proteomes" id="UP001243212"/>
    </source>
</evidence>
<evidence type="ECO:0000313" key="5">
    <source>
        <dbReference type="EMBL" id="MDP9805465.1"/>
    </source>
</evidence>
<organism evidence="5 6">
    <name type="scientific">Trueperella bonasi</name>
    <dbReference type="NCBI Taxonomy" id="312286"/>
    <lineage>
        <taxon>Bacteria</taxon>
        <taxon>Bacillati</taxon>
        <taxon>Actinomycetota</taxon>
        <taxon>Actinomycetes</taxon>
        <taxon>Actinomycetales</taxon>
        <taxon>Actinomycetaceae</taxon>
        <taxon>Trueperella</taxon>
    </lineage>
</organism>
<dbReference type="SUPFAM" id="SSF53448">
    <property type="entry name" value="Nucleotide-diphospho-sugar transferases"/>
    <property type="match status" value="1"/>
</dbReference>
<dbReference type="EC" id="2.4.1.83" evidence="5"/>
<dbReference type="Proteomes" id="UP001243212">
    <property type="component" value="Unassembled WGS sequence"/>
</dbReference>
<dbReference type="PANTHER" id="PTHR43398:SF1">
    <property type="entry name" value="DOLICHOL-PHOSPHATE MANNOSYLTRANSFERASE SUBUNIT 1"/>
    <property type="match status" value="1"/>
</dbReference>
<dbReference type="RefSeq" id="WP_307681749.1">
    <property type="nucleotide sequence ID" value="NZ_JAUSQX010000001.1"/>
</dbReference>
<evidence type="ECO:0000256" key="2">
    <source>
        <dbReference type="ARBA" id="ARBA00022676"/>
    </source>
</evidence>
<dbReference type="PANTHER" id="PTHR43398">
    <property type="entry name" value="DOLICHOL-PHOSPHATE MANNOSYLTRANSFERASE SUBUNIT 1"/>
    <property type="match status" value="1"/>
</dbReference>
<keyword evidence="6" id="KW-1185">Reference proteome</keyword>
<evidence type="ECO:0000256" key="3">
    <source>
        <dbReference type="ARBA" id="ARBA00022679"/>
    </source>
</evidence>
<proteinExistence type="inferred from homology"/>
<dbReference type="InterPro" id="IPR001173">
    <property type="entry name" value="Glyco_trans_2-like"/>
</dbReference>
<accession>A0ABT9NDL8</accession>
<name>A0ABT9NDL8_9ACTO</name>
<dbReference type="CDD" id="cd06442">
    <property type="entry name" value="DPM1_like"/>
    <property type="match status" value="1"/>
</dbReference>